<dbReference type="EMBL" id="BLXT01007498">
    <property type="protein sequence ID" value="GFO39562.1"/>
    <property type="molecule type" value="Genomic_DNA"/>
</dbReference>
<evidence type="ECO:0008006" key="4">
    <source>
        <dbReference type="Google" id="ProtNLM"/>
    </source>
</evidence>
<proteinExistence type="predicted"/>
<feature type="compositionally biased region" description="Low complexity" evidence="1">
    <location>
        <begin position="466"/>
        <end position="486"/>
    </location>
</feature>
<keyword evidence="3" id="KW-1185">Reference proteome</keyword>
<evidence type="ECO:0000256" key="1">
    <source>
        <dbReference type="SAM" id="MobiDB-lite"/>
    </source>
</evidence>
<organism evidence="2 3">
    <name type="scientific">Plakobranchus ocellatus</name>
    <dbReference type="NCBI Taxonomy" id="259542"/>
    <lineage>
        <taxon>Eukaryota</taxon>
        <taxon>Metazoa</taxon>
        <taxon>Spiralia</taxon>
        <taxon>Lophotrochozoa</taxon>
        <taxon>Mollusca</taxon>
        <taxon>Gastropoda</taxon>
        <taxon>Heterobranchia</taxon>
        <taxon>Euthyneura</taxon>
        <taxon>Panpulmonata</taxon>
        <taxon>Sacoglossa</taxon>
        <taxon>Placobranchoidea</taxon>
        <taxon>Plakobranchidae</taxon>
        <taxon>Plakobranchus</taxon>
    </lineage>
</organism>
<feature type="compositionally biased region" description="Polar residues" evidence="1">
    <location>
        <begin position="379"/>
        <end position="402"/>
    </location>
</feature>
<comment type="caution">
    <text evidence="2">The sequence shown here is derived from an EMBL/GenBank/DDBJ whole genome shotgun (WGS) entry which is preliminary data.</text>
</comment>
<feature type="region of interest" description="Disordered" evidence="1">
    <location>
        <begin position="318"/>
        <end position="356"/>
    </location>
</feature>
<feature type="compositionally biased region" description="Basic residues" evidence="1">
    <location>
        <begin position="334"/>
        <end position="348"/>
    </location>
</feature>
<gene>
    <name evidence="2" type="ORF">PoB_006606700</name>
</gene>
<dbReference type="Proteomes" id="UP000735302">
    <property type="component" value="Unassembled WGS sequence"/>
</dbReference>
<evidence type="ECO:0000313" key="3">
    <source>
        <dbReference type="Proteomes" id="UP000735302"/>
    </source>
</evidence>
<protein>
    <recommendedName>
        <fullName evidence="4">ZP domain-containing protein</fullName>
    </recommendedName>
</protein>
<evidence type="ECO:0000313" key="2">
    <source>
        <dbReference type="EMBL" id="GFO39562.1"/>
    </source>
</evidence>
<dbReference type="AlphaFoldDB" id="A0AAV4D5Z5"/>
<accession>A0AAV4D5Z5</accession>
<sequence>MSGSLGGFLACSAFTLDRVRDKDVGDHVTPLITVWILTCCYFTVEAQDPQKDFEVECIRPLGIRVTPSADFRVIQTGCRGQEINVPLEPPYDVTPDCLVVTATGTAVQVILEESTSTNNLVGGFSSRVFLVSCDFPGSKGYKDTFNRDIEAIKQPAGLDPTATSGVFKFTGILMSIINKASFTARRWAEHLVSNAFIGQELYLTISHPQKDEGQAFIIPRTCRIRPDTGNFTTIWHHASTQQRCLEVSGISRDPVRVFSDVSTATDVMSLQFYGFQFLGHEEEVITFECDVLLCGDITTGSCGQEWTKLTVEKVCMTNKLPPVPRPRPTNPSGKQRRRRRRRRRKRRQASTASADSIIDNSIYSNLNGLFRSRRQALDRSNSNIGSNNTDIVNNRGSNQINVDGNDDTYSKDYNSNNDRSRENNTRGNNNNSPTIATQTNKNTSRKNSINDSSKQNDRNLILTGMPSTSPSSSSITTDSNIYSSNSRTAVQEETVRVEIRMMMPRAKLTYIGSDMRIQSFDTDCLVT</sequence>
<feature type="region of interest" description="Disordered" evidence="1">
    <location>
        <begin position="379"/>
        <end position="491"/>
    </location>
</feature>
<name>A0AAV4D5Z5_9GAST</name>
<feature type="compositionally biased region" description="Polar residues" evidence="1">
    <location>
        <begin position="432"/>
        <end position="453"/>
    </location>
</feature>
<reference evidence="2 3" key="1">
    <citation type="journal article" date="2021" name="Elife">
        <title>Chloroplast acquisition without the gene transfer in kleptoplastic sea slugs, Plakobranchus ocellatus.</title>
        <authorList>
            <person name="Maeda T."/>
            <person name="Takahashi S."/>
            <person name="Yoshida T."/>
            <person name="Shimamura S."/>
            <person name="Takaki Y."/>
            <person name="Nagai Y."/>
            <person name="Toyoda A."/>
            <person name="Suzuki Y."/>
            <person name="Arimoto A."/>
            <person name="Ishii H."/>
            <person name="Satoh N."/>
            <person name="Nishiyama T."/>
            <person name="Hasebe M."/>
            <person name="Maruyama T."/>
            <person name="Minagawa J."/>
            <person name="Obokata J."/>
            <person name="Shigenobu S."/>
        </authorList>
    </citation>
    <scope>NUCLEOTIDE SEQUENCE [LARGE SCALE GENOMIC DNA]</scope>
</reference>